<feature type="transmembrane region" description="Helical" evidence="5">
    <location>
        <begin position="192"/>
        <end position="212"/>
    </location>
</feature>
<dbReference type="AlphaFoldDB" id="A0A7X6K412"/>
<feature type="transmembrane region" description="Helical" evidence="5">
    <location>
        <begin position="232"/>
        <end position="254"/>
    </location>
</feature>
<comment type="subcellular location">
    <subcellularLocation>
        <location evidence="1">Membrane</location>
        <topology evidence="1">Multi-pass membrane protein</topology>
    </subcellularLocation>
</comment>
<dbReference type="Gene3D" id="1.20.1740.10">
    <property type="entry name" value="Amino acid/polyamine transporter I"/>
    <property type="match status" value="1"/>
</dbReference>
<sequence>MQAGPSGRPCRRVRYVLTFLDALKRLLVGKPFRSERLKQRPLPKREAFGLFSANALSSVAYSPDEILLTLALAGVAALALSPWVGLAVIVVLLVIVASYRQSLQAYPSGGDYQIASENLGKKAGIAVGSALMLDYVLTVAVSMSSAAHYVVSAVPVLHGWQPAVASAGVVILALMSLRGARKTGPAAAAPTYIFTAAVLLLCAAGFVQYLTGNLGLAPSAAFDIVPEPGLEAGLTGLAGALLVLRAFSTGAAALTGVETPSSNVASFQPPRARNAATTLLALGVAAAVMTMAVIYLARLTEVHVVQSPAQQLRLDGGPVPADYFQMPVLSQLAGTVFGAGHPLFYLVMAATVLVLALAAHMAFGSFPTLASILATDGFLPRQLRTRGDRLGYSNGILTLAGAALVLVLLFRADVTQLIQLYVVGVFVSFTISQLGMIRHWGRQLRATGHRRVRHRMARSRMVNLIGFALTATMLVVVLASKFIFGAWLVVLGIVALSLVMYSINRHYERLARELAVDPDQPATALPSRVHAVILVSHVRKPVLRALAFARASRPSRLDAVVVDIDPAETAATLADWERLKIPVPITVLASPYRETTTPILDYIKNIRRESPRDLVVVYIPEYVVGRWWEQLVHNQTALRIKTRLHFEPGVMVASVPWQLASSDAVRKYQELG</sequence>
<dbReference type="GO" id="GO:0022857">
    <property type="term" value="F:transmembrane transporter activity"/>
    <property type="evidence" value="ECO:0007669"/>
    <property type="project" value="InterPro"/>
</dbReference>
<gene>
    <name evidence="6" type="ORF">HGG74_10060</name>
</gene>
<dbReference type="InterPro" id="IPR053153">
    <property type="entry name" value="APC_K+_Transporter"/>
</dbReference>
<reference evidence="6 7" key="1">
    <citation type="submission" date="2020-04" db="EMBL/GenBank/DDBJ databases">
        <title>Arthrobacter sp. nov.</title>
        <authorList>
            <person name="Liu S."/>
        </authorList>
    </citation>
    <scope>NUCLEOTIDE SEQUENCE [LARGE SCALE GENOMIC DNA]</scope>
    <source>
        <strain evidence="6 7">E918</strain>
    </source>
</reference>
<dbReference type="GO" id="GO:0016020">
    <property type="term" value="C:membrane"/>
    <property type="evidence" value="ECO:0007669"/>
    <property type="project" value="UniProtKB-SubCell"/>
</dbReference>
<protein>
    <submittedName>
        <fullName evidence="6">APC family permease</fullName>
    </submittedName>
</protein>
<evidence type="ECO:0000313" key="7">
    <source>
        <dbReference type="Proteomes" id="UP000544090"/>
    </source>
</evidence>
<keyword evidence="7" id="KW-1185">Reference proteome</keyword>
<proteinExistence type="predicted"/>
<keyword evidence="2 5" id="KW-0812">Transmembrane</keyword>
<keyword evidence="3 5" id="KW-1133">Transmembrane helix</keyword>
<evidence type="ECO:0000256" key="5">
    <source>
        <dbReference type="SAM" id="Phobius"/>
    </source>
</evidence>
<evidence type="ECO:0000313" key="6">
    <source>
        <dbReference type="EMBL" id="NKX54877.1"/>
    </source>
</evidence>
<evidence type="ECO:0000256" key="1">
    <source>
        <dbReference type="ARBA" id="ARBA00004141"/>
    </source>
</evidence>
<organism evidence="6 7">
    <name type="scientific">Arthrobacter mobilis</name>
    <dbReference type="NCBI Taxonomy" id="2724944"/>
    <lineage>
        <taxon>Bacteria</taxon>
        <taxon>Bacillati</taxon>
        <taxon>Actinomycetota</taxon>
        <taxon>Actinomycetes</taxon>
        <taxon>Micrococcales</taxon>
        <taxon>Micrococcaceae</taxon>
        <taxon>Arthrobacter</taxon>
    </lineage>
</organism>
<feature type="transmembrane region" description="Helical" evidence="5">
    <location>
        <begin position="418"/>
        <end position="440"/>
    </location>
</feature>
<dbReference type="PANTHER" id="PTHR47704:SF1">
    <property type="entry name" value="POTASSIUM TRANSPORTER KIMA"/>
    <property type="match status" value="1"/>
</dbReference>
<name>A0A7X6K412_9MICC</name>
<dbReference type="PANTHER" id="PTHR47704">
    <property type="entry name" value="POTASSIUM TRANSPORTER KIMA"/>
    <property type="match status" value="1"/>
</dbReference>
<feature type="transmembrane region" description="Helical" evidence="5">
    <location>
        <begin position="461"/>
        <end position="478"/>
    </location>
</feature>
<feature type="transmembrane region" description="Helical" evidence="5">
    <location>
        <begin position="390"/>
        <end position="412"/>
    </location>
</feature>
<dbReference type="Proteomes" id="UP000544090">
    <property type="component" value="Unassembled WGS sequence"/>
</dbReference>
<keyword evidence="4 5" id="KW-0472">Membrane</keyword>
<feature type="transmembrane region" description="Helical" evidence="5">
    <location>
        <begin position="163"/>
        <end position="180"/>
    </location>
</feature>
<comment type="caution">
    <text evidence="6">The sequence shown here is derived from an EMBL/GenBank/DDBJ whole genome shotgun (WGS) entry which is preliminary data.</text>
</comment>
<feature type="transmembrane region" description="Helical" evidence="5">
    <location>
        <begin position="131"/>
        <end position="151"/>
    </location>
</feature>
<feature type="transmembrane region" description="Helical" evidence="5">
    <location>
        <begin position="484"/>
        <end position="503"/>
    </location>
</feature>
<feature type="transmembrane region" description="Helical" evidence="5">
    <location>
        <begin position="275"/>
        <end position="297"/>
    </location>
</feature>
<evidence type="ECO:0000256" key="3">
    <source>
        <dbReference type="ARBA" id="ARBA00022989"/>
    </source>
</evidence>
<feature type="transmembrane region" description="Helical" evidence="5">
    <location>
        <begin position="66"/>
        <end position="96"/>
    </location>
</feature>
<feature type="transmembrane region" description="Helical" evidence="5">
    <location>
        <begin position="343"/>
        <end position="369"/>
    </location>
</feature>
<dbReference type="EMBL" id="JAAZSQ010000008">
    <property type="protein sequence ID" value="NKX54877.1"/>
    <property type="molecule type" value="Genomic_DNA"/>
</dbReference>
<dbReference type="InterPro" id="IPR002293">
    <property type="entry name" value="AA/rel_permease1"/>
</dbReference>
<dbReference type="Pfam" id="PF13520">
    <property type="entry name" value="AA_permease_2"/>
    <property type="match status" value="1"/>
</dbReference>
<accession>A0A7X6K412</accession>
<evidence type="ECO:0000256" key="2">
    <source>
        <dbReference type="ARBA" id="ARBA00022692"/>
    </source>
</evidence>
<evidence type="ECO:0000256" key="4">
    <source>
        <dbReference type="ARBA" id="ARBA00023136"/>
    </source>
</evidence>